<name>A0A1G6MZS3_9BACL</name>
<dbReference type="STRING" id="1236220.SAMN04488112_11171"/>
<gene>
    <name evidence="1" type="ORF">SAMN04488112_11171</name>
</gene>
<reference evidence="1 2" key="1">
    <citation type="submission" date="2016-10" db="EMBL/GenBank/DDBJ databases">
        <authorList>
            <person name="de Groot N.N."/>
        </authorList>
    </citation>
    <scope>NUCLEOTIDE SEQUENCE [LARGE SCALE GENOMIC DNA]</scope>
    <source>
        <strain evidence="1 2">DSM 45514</strain>
    </source>
</reference>
<evidence type="ECO:0000313" key="2">
    <source>
        <dbReference type="Proteomes" id="UP000199387"/>
    </source>
</evidence>
<dbReference type="AlphaFoldDB" id="A0A1G6MZS3"/>
<dbReference type="RefSeq" id="WP_091570236.1">
    <property type="nucleotide sequence ID" value="NZ_FMZA01000011.1"/>
</dbReference>
<dbReference type="EMBL" id="FMZA01000011">
    <property type="protein sequence ID" value="SDC61063.1"/>
    <property type="molecule type" value="Genomic_DNA"/>
</dbReference>
<dbReference type="Proteomes" id="UP000199387">
    <property type="component" value="Unassembled WGS sequence"/>
</dbReference>
<evidence type="ECO:0000313" key="1">
    <source>
        <dbReference type="EMBL" id="SDC61063.1"/>
    </source>
</evidence>
<accession>A0A1G6MZS3</accession>
<sequence length="74" mass="8633">MKRSILSALLIGSAATILYSRSKNGRRRNLLDKITNSDLIGRQAKRLRKLGMNKAFRRTISDMFRHGLMRRFVR</sequence>
<protein>
    <submittedName>
        <fullName evidence="1">Uncharacterized protein</fullName>
    </submittedName>
</protein>
<proteinExistence type="predicted"/>
<organism evidence="1 2">
    <name type="scientific">Melghirimyces thermohalophilus</name>
    <dbReference type="NCBI Taxonomy" id="1236220"/>
    <lineage>
        <taxon>Bacteria</taxon>
        <taxon>Bacillati</taxon>
        <taxon>Bacillota</taxon>
        <taxon>Bacilli</taxon>
        <taxon>Bacillales</taxon>
        <taxon>Thermoactinomycetaceae</taxon>
        <taxon>Melghirimyces</taxon>
    </lineage>
</organism>
<keyword evidence="2" id="KW-1185">Reference proteome</keyword>
<dbReference type="OrthoDB" id="2991358at2"/>